<evidence type="ECO:0000313" key="8">
    <source>
        <dbReference type="Proteomes" id="UP000810292"/>
    </source>
</evidence>
<dbReference type="InterPro" id="IPR004556">
    <property type="entry name" value="HemK-like"/>
</dbReference>
<dbReference type="SUPFAM" id="SSF53335">
    <property type="entry name" value="S-adenosyl-L-methionine-dependent methyltransferases"/>
    <property type="match status" value="1"/>
</dbReference>
<dbReference type="InterPro" id="IPR029063">
    <property type="entry name" value="SAM-dependent_MTases_sf"/>
</dbReference>
<keyword evidence="2 7" id="KW-0489">Methyltransferase</keyword>
<feature type="non-terminal residue" evidence="7">
    <location>
        <position position="1"/>
    </location>
</feature>
<dbReference type="Pfam" id="PF05175">
    <property type="entry name" value="MTS"/>
    <property type="match status" value="1"/>
</dbReference>
<dbReference type="Proteomes" id="UP000810292">
    <property type="component" value="Unassembled WGS sequence"/>
</dbReference>
<dbReference type="NCBIfam" id="TIGR00536">
    <property type="entry name" value="hemK_fam"/>
    <property type="match status" value="1"/>
</dbReference>
<feature type="domain" description="Methyltransferase small" evidence="6">
    <location>
        <begin position="22"/>
        <end position="102"/>
    </location>
</feature>
<comment type="catalytic activity">
    <reaction evidence="5">
        <text>L-glutaminyl-[peptide chain release factor] + S-adenosyl-L-methionine = N(5)-methyl-L-glutaminyl-[peptide chain release factor] + S-adenosyl-L-homocysteine + H(+)</text>
        <dbReference type="Rhea" id="RHEA:42896"/>
        <dbReference type="Rhea" id="RHEA-COMP:10271"/>
        <dbReference type="Rhea" id="RHEA-COMP:10272"/>
        <dbReference type="ChEBI" id="CHEBI:15378"/>
        <dbReference type="ChEBI" id="CHEBI:30011"/>
        <dbReference type="ChEBI" id="CHEBI:57856"/>
        <dbReference type="ChEBI" id="CHEBI:59789"/>
        <dbReference type="ChEBI" id="CHEBI:61891"/>
        <dbReference type="EC" id="2.1.1.297"/>
    </reaction>
</comment>
<dbReference type="EC" id="2.1.1.297" evidence="1"/>
<evidence type="ECO:0000256" key="2">
    <source>
        <dbReference type="ARBA" id="ARBA00022603"/>
    </source>
</evidence>
<organism evidence="7 8">
    <name type="scientific">Candidatus Ornithospirochaeta stercoravium</name>
    <dbReference type="NCBI Taxonomy" id="2840897"/>
    <lineage>
        <taxon>Bacteria</taxon>
        <taxon>Pseudomonadati</taxon>
        <taxon>Spirochaetota</taxon>
        <taxon>Spirochaetia</taxon>
        <taxon>Spirochaetales</taxon>
        <taxon>Spirochaetaceae</taxon>
        <taxon>Spirochaetaceae incertae sedis</taxon>
        <taxon>Candidatus Ornithospirochaeta</taxon>
    </lineage>
</organism>
<evidence type="ECO:0000256" key="5">
    <source>
        <dbReference type="ARBA" id="ARBA00048391"/>
    </source>
</evidence>
<dbReference type="GO" id="GO:0003676">
    <property type="term" value="F:nucleic acid binding"/>
    <property type="evidence" value="ECO:0007669"/>
    <property type="project" value="InterPro"/>
</dbReference>
<keyword evidence="4" id="KW-0949">S-adenosyl-L-methionine</keyword>
<sequence>LIPRPDTETIVERALEIARTIKNPKILDLCTGSGAIGTSIAYELSIPVSLSDISHDALVIAEENYRNICGNSPDAREGSLFEPWKGERFDMIVTNPPYLTDKWYEETDKDVKAEPISAFIGGGEDGLDLIREIINKSPEFLSDNGYLLIECDYRQIALCDNLLRISGFSSIGVDKDLAGKERVIYGRLSE</sequence>
<dbReference type="GO" id="GO:0032259">
    <property type="term" value="P:methylation"/>
    <property type="evidence" value="ECO:0007669"/>
    <property type="project" value="UniProtKB-KW"/>
</dbReference>
<dbReference type="InterPro" id="IPR050320">
    <property type="entry name" value="N5-glutamine_MTase"/>
</dbReference>
<protein>
    <recommendedName>
        <fullName evidence="1">peptide chain release factor N(5)-glutamine methyltransferase</fullName>
        <ecNumber evidence="1">2.1.1.297</ecNumber>
    </recommendedName>
</protein>
<reference evidence="7" key="1">
    <citation type="submission" date="2020-10" db="EMBL/GenBank/DDBJ databases">
        <authorList>
            <person name="Gilroy R."/>
        </authorList>
    </citation>
    <scope>NUCLEOTIDE SEQUENCE</scope>
    <source>
        <strain evidence="7">14700</strain>
    </source>
</reference>
<reference evidence="7" key="2">
    <citation type="journal article" date="2021" name="PeerJ">
        <title>Extensive microbial diversity within the chicken gut microbiome revealed by metagenomics and culture.</title>
        <authorList>
            <person name="Gilroy R."/>
            <person name="Ravi A."/>
            <person name="Getino M."/>
            <person name="Pursley I."/>
            <person name="Horton D.L."/>
            <person name="Alikhan N.F."/>
            <person name="Baker D."/>
            <person name="Gharbi K."/>
            <person name="Hall N."/>
            <person name="Watson M."/>
            <person name="Adriaenssens E.M."/>
            <person name="Foster-Nyarko E."/>
            <person name="Jarju S."/>
            <person name="Secka A."/>
            <person name="Antonio M."/>
            <person name="Oren A."/>
            <person name="Chaudhuri R.R."/>
            <person name="La Ragione R."/>
            <person name="Hildebrand F."/>
            <person name="Pallen M.J."/>
        </authorList>
    </citation>
    <scope>NUCLEOTIDE SEQUENCE</scope>
    <source>
        <strain evidence="7">14700</strain>
    </source>
</reference>
<evidence type="ECO:0000313" key="7">
    <source>
        <dbReference type="EMBL" id="MBO8468531.1"/>
    </source>
</evidence>
<dbReference type="AlphaFoldDB" id="A0A9D9IA94"/>
<dbReference type="PANTHER" id="PTHR18895:SF74">
    <property type="entry name" value="MTRF1L RELEASE FACTOR GLUTAMINE METHYLTRANSFERASE"/>
    <property type="match status" value="1"/>
</dbReference>
<dbReference type="PANTHER" id="PTHR18895">
    <property type="entry name" value="HEMK METHYLTRANSFERASE"/>
    <property type="match status" value="1"/>
</dbReference>
<keyword evidence="3" id="KW-0808">Transferase</keyword>
<dbReference type="Gene3D" id="3.40.50.150">
    <property type="entry name" value="Vaccinia Virus protein VP39"/>
    <property type="match status" value="1"/>
</dbReference>
<evidence type="ECO:0000256" key="1">
    <source>
        <dbReference type="ARBA" id="ARBA00012771"/>
    </source>
</evidence>
<dbReference type="InterPro" id="IPR002052">
    <property type="entry name" value="DNA_methylase_N6_adenine_CS"/>
</dbReference>
<evidence type="ECO:0000256" key="4">
    <source>
        <dbReference type="ARBA" id="ARBA00022691"/>
    </source>
</evidence>
<dbReference type="PROSITE" id="PS00092">
    <property type="entry name" value="N6_MTASE"/>
    <property type="match status" value="1"/>
</dbReference>
<accession>A0A9D9IA94</accession>
<dbReference type="EMBL" id="JADIMF010000029">
    <property type="protein sequence ID" value="MBO8468531.1"/>
    <property type="molecule type" value="Genomic_DNA"/>
</dbReference>
<evidence type="ECO:0000259" key="6">
    <source>
        <dbReference type="Pfam" id="PF05175"/>
    </source>
</evidence>
<comment type="caution">
    <text evidence="7">The sequence shown here is derived from an EMBL/GenBank/DDBJ whole genome shotgun (WGS) entry which is preliminary data.</text>
</comment>
<evidence type="ECO:0000256" key="3">
    <source>
        <dbReference type="ARBA" id="ARBA00022679"/>
    </source>
</evidence>
<dbReference type="InterPro" id="IPR007848">
    <property type="entry name" value="Small_mtfrase_dom"/>
</dbReference>
<name>A0A9D9IA94_9SPIO</name>
<proteinExistence type="predicted"/>
<dbReference type="CDD" id="cd02440">
    <property type="entry name" value="AdoMet_MTases"/>
    <property type="match status" value="1"/>
</dbReference>
<dbReference type="GO" id="GO:0102559">
    <property type="term" value="F:peptide chain release factor N(5)-glutamine methyltransferase activity"/>
    <property type="evidence" value="ECO:0007669"/>
    <property type="project" value="UniProtKB-EC"/>
</dbReference>
<gene>
    <name evidence="7" type="ORF">IAA72_01950</name>
</gene>